<keyword evidence="2" id="KW-1133">Transmembrane helix</keyword>
<proteinExistence type="predicted"/>
<dbReference type="GO" id="GO:0043130">
    <property type="term" value="F:ubiquitin binding"/>
    <property type="evidence" value="ECO:0007669"/>
    <property type="project" value="InterPro"/>
</dbReference>
<evidence type="ECO:0000313" key="5">
    <source>
        <dbReference type="Proteomes" id="UP001212411"/>
    </source>
</evidence>
<dbReference type="SMART" id="SM00546">
    <property type="entry name" value="CUE"/>
    <property type="match status" value="1"/>
</dbReference>
<gene>
    <name evidence="4" type="primary">cue1</name>
    <name evidence="4" type="ORF">SOMG_04239</name>
</gene>
<evidence type="ECO:0000256" key="1">
    <source>
        <dbReference type="SAM" id="MobiDB-lite"/>
    </source>
</evidence>
<dbReference type="Proteomes" id="UP001212411">
    <property type="component" value="Chromosome 3"/>
</dbReference>
<dbReference type="Pfam" id="PF02845">
    <property type="entry name" value="CUE"/>
    <property type="match status" value="1"/>
</dbReference>
<feature type="region of interest" description="Disordered" evidence="1">
    <location>
        <begin position="120"/>
        <end position="140"/>
    </location>
</feature>
<accession>A0AAE9WE46</accession>
<dbReference type="EMBL" id="CP115613">
    <property type="protein sequence ID" value="WBW74726.1"/>
    <property type="molecule type" value="Genomic_DNA"/>
</dbReference>
<feature type="transmembrane region" description="Helical" evidence="2">
    <location>
        <begin position="7"/>
        <end position="24"/>
    </location>
</feature>
<dbReference type="RefSeq" id="XP_056038969.1">
    <property type="nucleotide sequence ID" value="XM_056183026.1"/>
</dbReference>
<keyword evidence="4" id="KW-0436">Ligase</keyword>
<dbReference type="InterPro" id="IPR003892">
    <property type="entry name" value="CUE"/>
</dbReference>
<feature type="compositionally biased region" description="Low complexity" evidence="1">
    <location>
        <begin position="160"/>
        <end position="173"/>
    </location>
</feature>
<feature type="compositionally biased region" description="Polar residues" evidence="1">
    <location>
        <begin position="127"/>
        <end position="140"/>
    </location>
</feature>
<name>A0AAE9WE46_9SCHI</name>
<evidence type="ECO:0000313" key="4">
    <source>
        <dbReference type="EMBL" id="WBW74726.1"/>
    </source>
</evidence>
<keyword evidence="5" id="KW-1185">Reference proteome</keyword>
<feature type="domain" description="CUE" evidence="3">
    <location>
        <begin position="46"/>
        <end position="88"/>
    </location>
</feature>
<keyword evidence="2" id="KW-0812">Transmembrane</keyword>
<sequence length="217" mass="23574">MQTEQVAGCAVLITVAALTIRWIFSTDKSSHTNVHNPGALDSGHAVNSEQVNMIKSVFPNIETSAIAYDLQKTGSVDATIENAIASQNLPLPPRESVLYTRFPLTPGSDLNNHALVTNSANREEAAQTGQSPDGVGSASTLDASKSLIDKYGLSSRLKDTSSSSSSSPSKNVSVHVYRQKFPNSKKEREELFRRRKEEMIIAARKRMEEKIVVGDDA</sequence>
<organism evidence="4 5">
    <name type="scientific">Schizosaccharomyces osmophilus</name>
    <dbReference type="NCBI Taxonomy" id="2545709"/>
    <lineage>
        <taxon>Eukaryota</taxon>
        <taxon>Fungi</taxon>
        <taxon>Dikarya</taxon>
        <taxon>Ascomycota</taxon>
        <taxon>Taphrinomycotina</taxon>
        <taxon>Schizosaccharomycetes</taxon>
        <taxon>Schizosaccharomycetales</taxon>
        <taxon>Schizosaccharomycetaceae</taxon>
        <taxon>Schizosaccharomyces</taxon>
    </lineage>
</organism>
<dbReference type="GO" id="GO:0016874">
    <property type="term" value="F:ligase activity"/>
    <property type="evidence" value="ECO:0007669"/>
    <property type="project" value="UniProtKB-KW"/>
</dbReference>
<dbReference type="AlphaFoldDB" id="A0AAE9WE46"/>
<dbReference type="KEGG" id="som:SOMG_04239"/>
<reference evidence="4 5" key="1">
    <citation type="journal article" date="2023" name="G3 (Bethesda)">
        <title>A high-quality reference genome for the fission yeast Schizosaccharomyces osmophilus.</title>
        <authorList>
            <person name="Jia G.S."/>
            <person name="Zhang W.C."/>
            <person name="Liang Y."/>
            <person name="Liu X.H."/>
            <person name="Rhind N."/>
            <person name="Pidoux A."/>
            <person name="Brysch-Herzberg M."/>
            <person name="Du L.L."/>
        </authorList>
    </citation>
    <scope>NUCLEOTIDE SEQUENCE [LARGE SCALE GENOMIC DNA]</scope>
    <source>
        <strain evidence="4 5">CBS 15793</strain>
    </source>
</reference>
<dbReference type="Gene3D" id="1.10.8.10">
    <property type="entry name" value="DNA helicase RuvA subunit, C-terminal domain"/>
    <property type="match status" value="1"/>
</dbReference>
<evidence type="ECO:0000259" key="3">
    <source>
        <dbReference type="PROSITE" id="PS51140"/>
    </source>
</evidence>
<protein>
    <submittedName>
        <fullName evidence="4">Hrd1 ubiquitin ligase complex, CUE domain protein Cue1</fullName>
    </submittedName>
</protein>
<keyword evidence="2" id="KW-0472">Membrane</keyword>
<dbReference type="CDD" id="cd14376">
    <property type="entry name" value="CUE_AUP1_AMFR_like"/>
    <property type="match status" value="1"/>
</dbReference>
<evidence type="ECO:0000256" key="2">
    <source>
        <dbReference type="SAM" id="Phobius"/>
    </source>
</evidence>
<dbReference type="GeneID" id="80877715"/>
<feature type="region of interest" description="Disordered" evidence="1">
    <location>
        <begin position="156"/>
        <end position="188"/>
    </location>
</feature>
<dbReference type="PROSITE" id="PS51140">
    <property type="entry name" value="CUE"/>
    <property type="match status" value="1"/>
</dbReference>